<dbReference type="Proteomes" id="UP000321746">
    <property type="component" value="Unassembled WGS sequence"/>
</dbReference>
<evidence type="ECO:0000313" key="1">
    <source>
        <dbReference type="EMBL" id="GEN65048.1"/>
    </source>
</evidence>
<comment type="caution">
    <text evidence="1">The sequence shown here is derived from an EMBL/GenBank/DDBJ whole genome shotgun (WGS) entry which is preliminary data.</text>
</comment>
<keyword evidence="2" id="KW-1185">Reference proteome</keyword>
<evidence type="ECO:0000313" key="2">
    <source>
        <dbReference type="Proteomes" id="UP000321746"/>
    </source>
</evidence>
<reference evidence="1 2" key="1">
    <citation type="submission" date="2019-07" db="EMBL/GenBank/DDBJ databases">
        <title>Whole genome shotgun sequence of Acetobacter oeni NBRC 105207.</title>
        <authorList>
            <person name="Hosoyama A."/>
            <person name="Uohara A."/>
            <person name="Ohji S."/>
            <person name="Ichikawa N."/>
        </authorList>
    </citation>
    <scope>NUCLEOTIDE SEQUENCE [LARGE SCALE GENOMIC DNA]</scope>
    <source>
        <strain evidence="1 2">NBRC 105207</strain>
    </source>
</reference>
<accession>A0A511XQ10</accession>
<gene>
    <name evidence="1" type="ORF">AOE01nite_32720</name>
</gene>
<name>A0A511XQ10_9PROT</name>
<sequence>MDVGNGVSIRIVSDLDEMNAPDWPWVTKGDNAEVVGRYYYDAPRRQGVDWTHHGTGRSWEVPGYVSINGMKYQ</sequence>
<proteinExistence type="predicted"/>
<dbReference type="EMBL" id="BJYG01000068">
    <property type="protein sequence ID" value="GEN65048.1"/>
    <property type="molecule type" value="Genomic_DNA"/>
</dbReference>
<dbReference type="AlphaFoldDB" id="A0A511XQ10"/>
<protein>
    <submittedName>
        <fullName evidence="1">Uncharacterized protein</fullName>
    </submittedName>
</protein>
<organism evidence="1 2">
    <name type="scientific">Acetobacter oeni</name>
    <dbReference type="NCBI Taxonomy" id="304077"/>
    <lineage>
        <taxon>Bacteria</taxon>
        <taxon>Pseudomonadati</taxon>
        <taxon>Pseudomonadota</taxon>
        <taxon>Alphaproteobacteria</taxon>
        <taxon>Acetobacterales</taxon>
        <taxon>Acetobacteraceae</taxon>
        <taxon>Acetobacter</taxon>
    </lineage>
</organism>